<feature type="region of interest" description="Disordered" evidence="1">
    <location>
        <begin position="52"/>
        <end position="73"/>
    </location>
</feature>
<dbReference type="EMBL" id="VSRR010000339">
    <property type="protein sequence ID" value="MPC14254.1"/>
    <property type="molecule type" value="Genomic_DNA"/>
</dbReference>
<reference evidence="2 3" key="1">
    <citation type="submission" date="2019-05" db="EMBL/GenBank/DDBJ databases">
        <title>Another draft genome of Portunus trituberculatus and its Hox gene families provides insights of decapod evolution.</title>
        <authorList>
            <person name="Jeong J.-H."/>
            <person name="Song I."/>
            <person name="Kim S."/>
            <person name="Choi T."/>
            <person name="Kim D."/>
            <person name="Ryu S."/>
            <person name="Kim W."/>
        </authorList>
    </citation>
    <scope>NUCLEOTIDE SEQUENCE [LARGE SCALE GENOMIC DNA]</scope>
    <source>
        <tissue evidence="2">Muscle</tissue>
    </source>
</reference>
<evidence type="ECO:0000313" key="2">
    <source>
        <dbReference type="EMBL" id="MPC14254.1"/>
    </source>
</evidence>
<keyword evidence="3" id="KW-1185">Reference proteome</keyword>
<gene>
    <name evidence="2" type="ORF">E2C01_007016</name>
</gene>
<protein>
    <submittedName>
        <fullName evidence="2">Uncharacterized protein</fullName>
    </submittedName>
</protein>
<organism evidence="2 3">
    <name type="scientific">Portunus trituberculatus</name>
    <name type="common">Swimming crab</name>
    <name type="synonym">Neptunus trituberculatus</name>
    <dbReference type="NCBI Taxonomy" id="210409"/>
    <lineage>
        <taxon>Eukaryota</taxon>
        <taxon>Metazoa</taxon>
        <taxon>Ecdysozoa</taxon>
        <taxon>Arthropoda</taxon>
        <taxon>Crustacea</taxon>
        <taxon>Multicrustacea</taxon>
        <taxon>Malacostraca</taxon>
        <taxon>Eumalacostraca</taxon>
        <taxon>Eucarida</taxon>
        <taxon>Decapoda</taxon>
        <taxon>Pleocyemata</taxon>
        <taxon>Brachyura</taxon>
        <taxon>Eubrachyura</taxon>
        <taxon>Portunoidea</taxon>
        <taxon>Portunidae</taxon>
        <taxon>Portuninae</taxon>
        <taxon>Portunus</taxon>
    </lineage>
</organism>
<name>A0A5B7CZQ2_PORTR</name>
<accession>A0A5B7CZQ2</accession>
<comment type="caution">
    <text evidence="2">The sequence shown here is derived from an EMBL/GenBank/DDBJ whole genome shotgun (WGS) entry which is preliminary data.</text>
</comment>
<evidence type="ECO:0000256" key="1">
    <source>
        <dbReference type="SAM" id="MobiDB-lite"/>
    </source>
</evidence>
<evidence type="ECO:0000313" key="3">
    <source>
        <dbReference type="Proteomes" id="UP000324222"/>
    </source>
</evidence>
<dbReference type="OrthoDB" id="7789792at2759"/>
<proteinExistence type="predicted"/>
<dbReference type="Proteomes" id="UP000324222">
    <property type="component" value="Unassembled WGS sequence"/>
</dbReference>
<sequence>MMSSSKRRKMTLNDILDELEKLTMSDESEFSDEDEPSGMVKQMELHGLHIMPANDGSVTDEDSGEEESVDISNLPATQLTAFAVIESSESQDECIEGQESQKKKMIKLRKWKAQDLPEKRYVPCYPYKPSVVKQTN</sequence>
<feature type="compositionally biased region" description="Acidic residues" evidence="1">
    <location>
        <begin position="58"/>
        <end position="69"/>
    </location>
</feature>
<dbReference type="AlphaFoldDB" id="A0A5B7CZQ2"/>